<name>G3JIG3_CORMM</name>
<dbReference type="VEuPathDB" id="FungiDB:CCM_05221"/>
<proteinExistence type="predicted"/>
<organism evidence="2 3">
    <name type="scientific">Cordyceps militaris (strain CM01)</name>
    <name type="common">Caterpillar fungus</name>
    <dbReference type="NCBI Taxonomy" id="983644"/>
    <lineage>
        <taxon>Eukaryota</taxon>
        <taxon>Fungi</taxon>
        <taxon>Dikarya</taxon>
        <taxon>Ascomycota</taxon>
        <taxon>Pezizomycotina</taxon>
        <taxon>Sordariomycetes</taxon>
        <taxon>Hypocreomycetidae</taxon>
        <taxon>Hypocreales</taxon>
        <taxon>Cordycipitaceae</taxon>
        <taxon>Cordyceps</taxon>
    </lineage>
</organism>
<accession>G3JIG3</accession>
<evidence type="ECO:0000313" key="2">
    <source>
        <dbReference type="EMBL" id="EGX91064.1"/>
    </source>
</evidence>
<feature type="chain" id="PRO_5003446502" evidence="1">
    <location>
        <begin position="22"/>
        <end position="230"/>
    </location>
</feature>
<evidence type="ECO:0000256" key="1">
    <source>
        <dbReference type="SAM" id="SignalP"/>
    </source>
</evidence>
<dbReference type="AlphaFoldDB" id="G3JIG3"/>
<dbReference type="GeneID" id="18167240"/>
<dbReference type="KEGG" id="cmt:CCM_05221"/>
<protein>
    <submittedName>
        <fullName evidence="2">Uncharacterized protein</fullName>
    </submittedName>
</protein>
<feature type="signal peptide" evidence="1">
    <location>
        <begin position="1"/>
        <end position="21"/>
    </location>
</feature>
<dbReference type="RefSeq" id="XP_006670429.1">
    <property type="nucleotide sequence ID" value="XM_006670366.1"/>
</dbReference>
<evidence type="ECO:0000313" key="3">
    <source>
        <dbReference type="Proteomes" id="UP000001610"/>
    </source>
</evidence>
<dbReference type="InParanoid" id="G3JIG3"/>
<keyword evidence="1" id="KW-0732">Signal</keyword>
<keyword evidence="3" id="KW-1185">Reference proteome</keyword>
<sequence>MHFPSSLFSGLLLLGAGLANAANTADNEVLCNGSPPTTGHKDYQLYLENCQNVQNEDVAAPATPAKPAGKKINCAELLKNGNRIDCSGLNNKGCKLRTWEWAARFTQAPQCKGKTGQEAKKCADDRDILPFGAGVFYTGYMRAAVPQYTLQKTDEPSFKDLPCDKLDPINCTGWNKYFCNFRAWQAAGCKQASKCKGNADKKTCCANRPSEPDGFFNQTYLLEFNKKCMV</sequence>
<dbReference type="OrthoDB" id="4927914at2759"/>
<dbReference type="Proteomes" id="UP000001610">
    <property type="component" value="Unassembled WGS sequence"/>
</dbReference>
<dbReference type="HOGENOM" id="CLU_1256285_0_0_1"/>
<gene>
    <name evidence="2" type="ORF">CCM_05221</name>
</gene>
<reference evidence="2 3" key="1">
    <citation type="journal article" date="2011" name="Genome Biol.">
        <title>Genome sequence of the insect pathogenic fungus Cordyceps militaris, a valued traditional Chinese medicine.</title>
        <authorList>
            <person name="Zheng P."/>
            <person name="Xia Y."/>
            <person name="Xiao G."/>
            <person name="Xiong C."/>
            <person name="Hu X."/>
            <person name="Zhang S."/>
            <person name="Zheng H."/>
            <person name="Huang Y."/>
            <person name="Zhou Y."/>
            <person name="Wang S."/>
            <person name="Zhao G.P."/>
            <person name="Liu X."/>
            <person name="St Leger R.J."/>
            <person name="Wang C."/>
        </authorList>
    </citation>
    <scope>NUCLEOTIDE SEQUENCE [LARGE SCALE GENOMIC DNA]</scope>
    <source>
        <strain evidence="2 3">CM01</strain>
    </source>
</reference>
<dbReference type="EMBL" id="JH126402">
    <property type="protein sequence ID" value="EGX91064.1"/>
    <property type="molecule type" value="Genomic_DNA"/>
</dbReference>